<organism evidence="1 2">
    <name type="scientific">Pseudomonas putida ND6</name>
    <dbReference type="NCBI Taxonomy" id="231023"/>
    <lineage>
        <taxon>Bacteria</taxon>
        <taxon>Pseudomonadati</taxon>
        <taxon>Pseudomonadota</taxon>
        <taxon>Gammaproteobacteria</taxon>
        <taxon>Pseudomonadales</taxon>
        <taxon>Pseudomonadaceae</taxon>
        <taxon>Pseudomonas</taxon>
    </lineage>
</organism>
<accession>I3UNC0</accession>
<name>I3UNC0_PSEPU</name>
<protein>
    <submittedName>
        <fullName evidence="1">Uncharacterized protein</fullName>
    </submittedName>
</protein>
<dbReference type="AlphaFoldDB" id="I3UNC0"/>
<gene>
    <name evidence="1" type="ORF">YSA_00403</name>
</gene>
<reference evidence="1 2" key="1">
    <citation type="journal article" date="2012" name="J. Bacteriol.">
        <title>Complete Genome Sequence of the Naphthalene-Degrading Pseudomonas putida Strain ND6.</title>
        <authorList>
            <person name="Li S."/>
            <person name="Zhao H."/>
            <person name="Li Y."/>
            <person name="Niu S."/>
            <person name="Cai B."/>
        </authorList>
    </citation>
    <scope>NUCLEOTIDE SEQUENCE [LARGE SCALE GENOMIC DNA]</scope>
    <source>
        <strain evidence="1 2">ND6</strain>
    </source>
</reference>
<proteinExistence type="predicted"/>
<dbReference type="HOGENOM" id="CLU_2827960_0_0_6"/>
<dbReference type="EMBL" id="CP003588">
    <property type="protein sequence ID" value="AFK66991.1"/>
    <property type="molecule type" value="Genomic_DNA"/>
</dbReference>
<dbReference type="KEGG" id="ppi:YSA_00403"/>
<sequence length="66" mass="6540">MAGCSTATLATLDQGLPAGFNGDWTAGETGSAAFICVADAVPTAASENRPSSTNLATCIFMSVANL</sequence>
<evidence type="ECO:0000313" key="2">
    <source>
        <dbReference type="Proteomes" id="UP000005268"/>
    </source>
</evidence>
<evidence type="ECO:0000313" key="1">
    <source>
        <dbReference type="EMBL" id="AFK66991.1"/>
    </source>
</evidence>
<dbReference type="Proteomes" id="UP000005268">
    <property type="component" value="Chromosome"/>
</dbReference>